<comment type="function">
    <text evidence="6">Also exhibits azoreductase activity. Catalyzes the reductive cleavage of the azo bond in aromatic azo compounds to the corresponding amines.</text>
</comment>
<comment type="caution">
    <text evidence="6">Lacks conserved residue(s) required for the propagation of feature annotation.</text>
</comment>
<proteinExistence type="inferred from homology"/>
<dbReference type="InterPro" id="IPR023048">
    <property type="entry name" value="NADH:quinone_OxRdtase_FMN_depd"/>
</dbReference>
<evidence type="ECO:0000256" key="3">
    <source>
        <dbReference type="ARBA" id="ARBA00023002"/>
    </source>
</evidence>
<dbReference type="RefSeq" id="WP_169394186.1">
    <property type="nucleotide sequence ID" value="NZ_BAAAJH010000011.1"/>
</dbReference>
<evidence type="ECO:0000256" key="2">
    <source>
        <dbReference type="ARBA" id="ARBA00022643"/>
    </source>
</evidence>
<evidence type="ECO:0000313" key="9">
    <source>
        <dbReference type="EMBL" id="NMH76105.1"/>
    </source>
</evidence>
<keyword evidence="4 6" id="KW-0520">NAD</keyword>
<comment type="catalytic activity">
    <reaction evidence="5">
        <text>N,N-dimethyl-1,4-phenylenediamine + anthranilate + 2 NAD(+) = 2-(4-dimethylaminophenyl)diazenylbenzoate + 2 NADH + 2 H(+)</text>
        <dbReference type="Rhea" id="RHEA:55872"/>
        <dbReference type="ChEBI" id="CHEBI:15378"/>
        <dbReference type="ChEBI" id="CHEBI:15783"/>
        <dbReference type="ChEBI" id="CHEBI:16567"/>
        <dbReference type="ChEBI" id="CHEBI:57540"/>
        <dbReference type="ChEBI" id="CHEBI:57945"/>
        <dbReference type="ChEBI" id="CHEBI:71579"/>
        <dbReference type="EC" id="1.7.1.17"/>
    </reaction>
    <physiologicalReaction direction="right-to-left" evidence="5">
        <dbReference type="Rhea" id="RHEA:55874"/>
    </physiologicalReaction>
</comment>
<evidence type="ECO:0000256" key="7">
    <source>
        <dbReference type="SAM" id="MobiDB-lite"/>
    </source>
</evidence>
<dbReference type="EC" id="1.6.5.-" evidence="6"/>
<dbReference type="PANTHER" id="PTHR43741">
    <property type="entry name" value="FMN-DEPENDENT NADH-AZOREDUCTASE 1"/>
    <property type="match status" value="1"/>
</dbReference>
<comment type="caution">
    <text evidence="9">The sequence shown here is derived from an EMBL/GenBank/DDBJ whole genome shotgun (WGS) entry which is preliminary data.</text>
</comment>
<evidence type="ECO:0000259" key="8">
    <source>
        <dbReference type="Pfam" id="PF02525"/>
    </source>
</evidence>
<gene>
    <name evidence="6" type="primary">azoR</name>
    <name evidence="9" type="ORF">HF577_03140</name>
</gene>
<dbReference type="SUPFAM" id="SSF52218">
    <property type="entry name" value="Flavoproteins"/>
    <property type="match status" value="1"/>
</dbReference>
<dbReference type="EC" id="1.7.1.17" evidence="6"/>
<keyword evidence="2 6" id="KW-0288">FMN</keyword>
<dbReference type="HAMAP" id="MF_01216">
    <property type="entry name" value="Azoreductase_type1"/>
    <property type="match status" value="1"/>
</dbReference>
<dbReference type="EMBL" id="JAAXKY010000005">
    <property type="protein sequence ID" value="NMH76105.1"/>
    <property type="molecule type" value="Genomic_DNA"/>
</dbReference>
<feature type="binding site" evidence="6">
    <location>
        <position position="9"/>
    </location>
    <ligand>
        <name>FMN</name>
        <dbReference type="ChEBI" id="CHEBI:58210"/>
    </ligand>
</feature>
<evidence type="ECO:0000256" key="4">
    <source>
        <dbReference type="ARBA" id="ARBA00023027"/>
    </source>
</evidence>
<comment type="catalytic activity">
    <reaction evidence="6">
        <text>2 a quinone + NADH + H(+) = 2 a 1,4-benzosemiquinone + NAD(+)</text>
        <dbReference type="Rhea" id="RHEA:65952"/>
        <dbReference type="ChEBI" id="CHEBI:15378"/>
        <dbReference type="ChEBI" id="CHEBI:57540"/>
        <dbReference type="ChEBI" id="CHEBI:57945"/>
        <dbReference type="ChEBI" id="CHEBI:132124"/>
        <dbReference type="ChEBI" id="CHEBI:134225"/>
    </reaction>
</comment>
<dbReference type="PANTHER" id="PTHR43741:SF4">
    <property type="entry name" value="FMN-DEPENDENT NADH:QUINONE OXIDOREDUCTASE"/>
    <property type="match status" value="1"/>
</dbReference>
<keyword evidence="10" id="KW-1185">Reference proteome</keyword>
<organism evidence="9 10">
    <name type="scientific">Pseudonocardia xinjiangensis</name>
    <dbReference type="NCBI Taxonomy" id="75289"/>
    <lineage>
        <taxon>Bacteria</taxon>
        <taxon>Bacillati</taxon>
        <taxon>Actinomycetota</taxon>
        <taxon>Actinomycetes</taxon>
        <taxon>Pseudonocardiales</taxon>
        <taxon>Pseudonocardiaceae</taxon>
        <taxon>Pseudonocardia</taxon>
    </lineage>
</organism>
<dbReference type="Pfam" id="PF02525">
    <property type="entry name" value="Flavodoxin_2"/>
    <property type="match status" value="1"/>
</dbReference>
<comment type="similarity">
    <text evidence="6">Belongs to the azoreductase type 1 family.</text>
</comment>
<name>A0ABX1R9I5_9PSEU</name>
<feature type="compositionally biased region" description="Low complexity" evidence="7">
    <location>
        <begin position="229"/>
        <end position="239"/>
    </location>
</feature>
<evidence type="ECO:0000256" key="1">
    <source>
        <dbReference type="ARBA" id="ARBA00022630"/>
    </source>
</evidence>
<dbReference type="InterPro" id="IPR003680">
    <property type="entry name" value="Flavodoxin_fold"/>
</dbReference>
<dbReference type="InterPro" id="IPR050104">
    <property type="entry name" value="FMN-dep_NADH:Q_OxRdtase_AzoR1"/>
</dbReference>
<reference evidence="9 10" key="1">
    <citation type="submission" date="2020-04" db="EMBL/GenBank/DDBJ databases">
        <authorList>
            <person name="Klaysubun C."/>
            <person name="Duangmal K."/>
            <person name="Lipun K."/>
        </authorList>
    </citation>
    <scope>NUCLEOTIDE SEQUENCE [LARGE SCALE GENOMIC DNA]</scope>
    <source>
        <strain evidence="9 10">JCM 11839</strain>
    </source>
</reference>
<keyword evidence="1 6" id="KW-0285">Flavoprotein</keyword>
<feature type="region of interest" description="Disordered" evidence="7">
    <location>
        <begin position="214"/>
        <end position="239"/>
    </location>
</feature>
<keyword evidence="3 6" id="KW-0560">Oxidoreductase</keyword>
<protein>
    <recommendedName>
        <fullName evidence="6">FMN dependent NADH:quinone oxidoreductase</fullName>
        <ecNumber evidence="6">1.6.5.-</ecNumber>
    </recommendedName>
    <alternativeName>
        <fullName evidence="6">Azo-dye reductase</fullName>
    </alternativeName>
    <alternativeName>
        <fullName evidence="6">FMN-dependent NADH-azo compound oxidoreductase</fullName>
    </alternativeName>
    <alternativeName>
        <fullName evidence="6">FMN-dependent NADH-azoreductase</fullName>
        <ecNumber evidence="6">1.7.1.17</ecNumber>
    </alternativeName>
</protein>
<comment type="cofactor">
    <cofactor evidence="6">
        <name>FMN</name>
        <dbReference type="ChEBI" id="CHEBI:58210"/>
    </cofactor>
    <text evidence="6">Binds 1 FMN per subunit.</text>
</comment>
<evidence type="ECO:0000256" key="5">
    <source>
        <dbReference type="ARBA" id="ARBA00048542"/>
    </source>
</evidence>
<dbReference type="Gene3D" id="3.40.50.360">
    <property type="match status" value="1"/>
</dbReference>
<dbReference type="Proteomes" id="UP001296706">
    <property type="component" value="Unassembled WGS sequence"/>
</dbReference>
<dbReference type="InterPro" id="IPR029039">
    <property type="entry name" value="Flavoprotein-like_sf"/>
</dbReference>
<evidence type="ECO:0000313" key="10">
    <source>
        <dbReference type="Proteomes" id="UP001296706"/>
    </source>
</evidence>
<sequence length="239" mass="25253">MTFLRVDSSIRDEESVSRELTDAVERAWLAADPDAEVVHRDLAAAPVRLETWQLATYGGFLPPDLRTRAMRDASAAACRAADEVLAADAITVGAPLYNFGVPAALKSWIDLLITDPRFDPRHTPLGRSLAGVPLSLVIARGGGYGPGSPREGWDHSTPYLERIFGDVFGAEVTLIVAELTAADIDPAMAALRPLAARSRADALARAGAVAAEHARAHGAPSTRRRRVALARAASSASGG</sequence>
<comment type="subunit">
    <text evidence="6">Homodimer.</text>
</comment>
<comment type="function">
    <text evidence="6">Quinone reductase that provides resistance to thiol-specific stress caused by electrophilic quinones.</text>
</comment>
<feature type="domain" description="Flavodoxin-like fold" evidence="8">
    <location>
        <begin position="1"/>
        <end position="191"/>
    </location>
</feature>
<evidence type="ECO:0000256" key="6">
    <source>
        <dbReference type="HAMAP-Rule" id="MF_01216"/>
    </source>
</evidence>
<feature type="binding site" evidence="6">
    <location>
        <begin position="15"/>
        <end position="17"/>
    </location>
    <ligand>
        <name>FMN</name>
        <dbReference type="ChEBI" id="CHEBI:58210"/>
    </ligand>
</feature>
<accession>A0ABX1R9I5</accession>